<dbReference type="RefSeq" id="WP_344085807.1">
    <property type="nucleotide sequence ID" value="NZ_BAAAPO010000039.1"/>
</dbReference>
<reference evidence="6 7" key="1">
    <citation type="journal article" date="2019" name="Int. J. Syst. Evol. Microbiol.">
        <title>The Global Catalogue of Microorganisms (GCM) 10K type strain sequencing project: providing services to taxonomists for standard genome sequencing and annotation.</title>
        <authorList>
            <consortium name="The Broad Institute Genomics Platform"/>
            <consortium name="The Broad Institute Genome Sequencing Center for Infectious Disease"/>
            <person name="Wu L."/>
            <person name="Ma J."/>
        </authorList>
    </citation>
    <scope>NUCLEOTIDE SEQUENCE [LARGE SCALE GENOMIC DNA]</scope>
    <source>
        <strain evidence="6 7">JCM 15592</strain>
    </source>
</reference>
<feature type="transmembrane region" description="Helical" evidence="5">
    <location>
        <begin position="367"/>
        <end position="386"/>
    </location>
</feature>
<comment type="subcellular location">
    <subcellularLocation>
        <location evidence="1">Membrane</location>
        <topology evidence="1">Multi-pass membrane protein</topology>
    </subcellularLocation>
</comment>
<accession>A0ABN2LVN2</accession>
<feature type="transmembrane region" description="Helical" evidence="5">
    <location>
        <begin position="261"/>
        <end position="287"/>
    </location>
</feature>
<sequence length="495" mass="52721">MSLPLAQQLRRRKPIVFQHRHHKGEELARNLTTFQLMMFGVGATVGTGVFFVLGEAVPKAGPAVLVSFLVAGLAAGLSALCYAEMASAIPVSGSTYSYAYHALGELVAVVIAGCVLLEYGVATGAVAVGWSGYFNELLHETIGWQLPRALSISPIPGTDGVATGGLINLPAVVLVLLCMLLLIRGASESAKINAIMVLIKLGVLLLFSVIGFTAFNADHFSDFFGKGFAGISAAAGTIFFSFIGLDAVATAGEEVKDPQKALPRAIIGALTIVSGIYLAVAAAGLAAKPVSFFEDSENSEAGLALILKEITGNEVWSTVLAAGAVISIFSVTLVTLYGQTRILFAIGRDGLIPKRFLEVNPKTMTPTFNTIVVSIVVALIGGFVPADYLWDTVSIGTLMAFSMVAIGIMVMRRTHPNLERPFKIPGYPVTPILTVVACLYILYGLAAITWVIFAVWISIVLTFYFAYGRRHATLNHYVDEEEIAEPSGRRREGEE</sequence>
<evidence type="ECO:0000313" key="7">
    <source>
        <dbReference type="Proteomes" id="UP001499938"/>
    </source>
</evidence>
<feature type="transmembrane region" description="Helical" evidence="5">
    <location>
        <begin position="448"/>
        <end position="467"/>
    </location>
</feature>
<evidence type="ECO:0000256" key="2">
    <source>
        <dbReference type="ARBA" id="ARBA00022692"/>
    </source>
</evidence>
<dbReference type="PIRSF" id="PIRSF006060">
    <property type="entry name" value="AA_transporter"/>
    <property type="match status" value="1"/>
</dbReference>
<keyword evidence="7" id="KW-1185">Reference proteome</keyword>
<keyword evidence="2 5" id="KW-0812">Transmembrane</keyword>
<feature type="transmembrane region" description="Helical" evidence="5">
    <location>
        <begin position="161"/>
        <end position="183"/>
    </location>
</feature>
<proteinExistence type="predicted"/>
<feature type="transmembrane region" description="Helical" evidence="5">
    <location>
        <begin position="315"/>
        <end position="338"/>
    </location>
</feature>
<keyword evidence="4 5" id="KW-0472">Membrane</keyword>
<dbReference type="PANTHER" id="PTHR43243:SF24">
    <property type="entry name" value="CATIONIC AMINO ACID TRANSPORT INTEGRAL MEMBRANE PROTEIN ROCE-RELATED"/>
    <property type="match status" value="1"/>
</dbReference>
<feature type="transmembrane region" description="Helical" evidence="5">
    <location>
        <begin position="424"/>
        <end position="442"/>
    </location>
</feature>
<dbReference type="InterPro" id="IPR002293">
    <property type="entry name" value="AA/rel_permease1"/>
</dbReference>
<feature type="transmembrane region" description="Helical" evidence="5">
    <location>
        <begin position="392"/>
        <end position="412"/>
    </location>
</feature>
<dbReference type="Proteomes" id="UP001499938">
    <property type="component" value="Unassembled WGS sequence"/>
</dbReference>
<evidence type="ECO:0000256" key="4">
    <source>
        <dbReference type="ARBA" id="ARBA00023136"/>
    </source>
</evidence>
<dbReference type="EMBL" id="BAAAPO010000039">
    <property type="protein sequence ID" value="GAA1800021.1"/>
    <property type="molecule type" value="Genomic_DNA"/>
</dbReference>
<feature type="transmembrane region" description="Helical" evidence="5">
    <location>
        <begin position="195"/>
        <end position="215"/>
    </location>
</feature>
<keyword evidence="3 5" id="KW-1133">Transmembrane helix</keyword>
<comment type="caution">
    <text evidence="6">The sequence shown here is derived from an EMBL/GenBank/DDBJ whole genome shotgun (WGS) entry which is preliminary data.</text>
</comment>
<feature type="transmembrane region" description="Helical" evidence="5">
    <location>
        <begin position="227"/>
        <end position="249"/>
    </location>
</feature>
<feature type="transmembrane region" description="Helical" evidence="5">
    <location>
        <begin position="36"/>
        <end position="57"/>
    </location>
</feature>
<dbReference type="Pfam" id="PF13520">
    <property type="entry name" value="AA_permease_2"/>
    <property type="match status" value="1"/>
</dbReference>
<evidence type="ECO:0000256" key="3">
    <source>
        <dbReference type="ARBA" id="ARBA00022989"/>
    </source>
</evidence>
<gene>
    <name evidence="6" type="ORF">GCM10009811_24900</name>
</gene>
<feature type="transmembrane region" description="Helical" evidence="5">
    <location>
        <begin position="106"/>
        <end position="130"/>
    </location>
</feature>
<evidence type="ECO:0000256" key="5">
    <source>
        <dbReference type="SAM" id="Phobius"/>
    </source>
</evidence>
<name>A0ABN2LVN2_9MICO</name>
<feature type="transmembrane region" description="Helical" evidence="5">
    <location>
        <begin position="63"/>
        <end position="85"/>
    </location>
</feature>
<protein>
    <submittedName>
        <fullName evidence="6">Amino acid permease</fullName>
    </submittedName>
</protein>
<evidence type="ECO:0000313" key="6">
    <source>
        <dbReference type="EMBL" id="GAA1800021.1"/>
    </source>
</evidence>
<evidence type="ECO:0000256" key="1">
    <source>
        <dbReference type="ARBA" id="ARBA00004141"/>
    </source>
</evidence>
<dbReference type="PANTHER" id="PTHR43243">
    <property type="entry name" value="INNER MEMBRANE TRANSPORTER YGJI-RELATED"/>
    <property type="match status" value="1"/>
</dbReference>
<dbReference type="Gene3D" id="1.20.1740.10">
    <property type="entry name" value="Amino acid/polyamine transporter I"/>
    <property type="match status" value="1"/>
</dbReference>
<organism evidence="6 7">
    <name type="scientific">Nostocoides veronense</name>
    <dbReference type="NCBI Taxonomy" id="330836"/>
    <lineage>
        <taxon>Bacteria</taxon>
        <taxon>Bacillati</taxon>
        <taxon>Actinomycetota</taxon>
        <taxon>Actinomycetes</taxon>
        <taxon>Micrococcales</taxon>
        <taxon>Intrasporangiaceae</taxon>
        <taxon>Nostocoides</taxon>
    </lineage>
</organism>